<dbReference type="AlphaFoldDB" id="A0A915HS77"/>
<accession>A0A915HS77</accession>
<protein>
    <submittedName>
        <fullName evidence="2">Uncharacterized protein</fullName>
    </submittedName>
</protein>
<name>A0A915HS77_ROMCU</name>
<evidence type="ECO:0000313" key="2">
    <source>
        <dbReference type="WBParaSite" id="nRc.2.0.1.t04232-RA"/>
    </source>
</evidence>
<proteinExistence type="predicted"/>
<reference evidence="2" key="1">
    <citation type="submission" date="2022-11" db="UniProtKB">
        <authorList>
            <consortium name="WormBaseParasite"/>
        </authorList>
    </citation>
    <scope>IDENTIFICATION</scope>
</reference>
<evidence type="ECO:0000313" key="1">
    <source>
        <dbReference type="Proteomes" id="UP000887565"/>
    </source>
</evidence>
<dbReference type="WBParaSite" id="nRc.2.0.1.t04232-RA">
    <property type="protein sequence ID" value="nRc.2.0.1.t04232-RA"/>
    <property type="gene ID" value="nRc.2.0.1.g04232"/>
</dbReference>
<dbReference type="Proteomes" id="UP000887565">
    <property type="component" value="Unplaced"/>
</dbReference>
<organism evidence="1 2">
    <name type="scientific">Romanomermis culicivorax</name>
    <name type="common">Nematode worm</name>
    <dbReference type="NCBI Taxonomy" id="13658"/>
    <lineage>
        <taxon>Eukaryota</taxon>
        <taxon>Metazoa</taxon>
        <taxon>Ecdysozoa</taxon>
        <taxon>Nematoda</taxon>
        <taxon>Enoplea</taxon>
        <taxon>Dorylaimia</taxon>
        <taxon>Mermithida</taxon>
        <taxon>Mermithoidea</taxon>
        <taxon>Mermithidae</taxon>
        <taxon>Romanomermis</taxon>
    </lineage>
</organism>
<keyword evidence="1" id="KW-1185">Reference proteome</keyword>
<sequence>MFSSKKVNFCDPSKANTKVQTVLLLTHLNTTGQKFTNLSYSHSNSIPLPPMTCYLKRSITYNTLKWQVSLGKFLILTLTPIFSLPKLENISSRLQPKKGDRKKSCKCRLREKELRCNENSTSKHLSFFCQHDHCGEAATTVRFVNSKIRACMKKEIETFCPEITKIIIFDEKLCNCYCQNGGKNFKVRIAAGFEVLEKNCTQ</sequence>